<gene>
    <name evidence="7" type="ORF">NPD5_3784</name>
</gene>
<organism evidence="7 8">
    <name type="scientific">Clostridium sporogenes</name>
    <dbReference type="NCBI Taxonomy" id="1509"/>
    <lineage>
        <taxon>Bacteria</taxon>
        <taxon>Bacillati</taxon>
        <taxon>Bacillota</taxon>
        <taxon>Clostridia</taxon>
        <taxon>Eubacteriales</taxon>
        <taxon>Clostridiaceae</taxon>
        <taxon>Clostridium</taxon>
    </lineage>
</organism>
<dbReference type="GO" id="GO:0003677">
    <property type="term" value="F:DNA binding"/>
    <property type="evidence" value="ECO:0007669"/>
    <property type="project" value="UniProtKB-KW"/>
</dbReference>
<evidence type="ECO:0000259" key="6">
    <source>
        <dbReference type="Pfam" id="PF07282"/>
    </source>
</evidence>
<dbReference type="Proteomes" id="UP000182204">
    <property type="component" value="Chromosome"/>
</dbReference>
<dbReference type="GO" id="GO:0006310">
    <property type="term" value="P:DNA recombination"/>
    <property type="evidence" value="ECO:0007669"/>
    <property type="project" value="UniProtKB-KW"/>
</dbReference>
<comment type="similarity">
    <text evidence="1">In the C-terminal section; belongs to the transposase 35 family.</text>
</comment>
<dbReference type="InterPro" id="IPR010095">
    <property type="entry name" value="Cas12f1-like_TNB"/>
</dbReference>
<name>A0A1J1CS39_CLOSG</name>
<proteinExistence type="inferred from homology"/>
<sequence>MKLALKFNPQLNSLQSSIIKELSYHTTKLYNIANYDNLQRCVKSYIQMNTMYNTNWHKDFLHSHNYQHCLRVLEKNWKSYFKAIIDYNKNPSKYLGNPRPPKYKNNNDRKNEVIFTKAGIRFKDNILMLSLSKAMKLEYGVKSLNFEVSDKLQSLLNWNSLNQVKIKWDNSIKRWYLIIIYEKKENLISKDFSNIMAIDLGLNNLATITFLENEDSHIINGKPLKSVNSFVNKKIAYLQSIAMSMTGSAKHKDTKAMTKLRRYRENYINNYLHKSSRQVIELALNYKVKTIVIGDIKGIKLNMNYAKAFVQVPIQRFKELIEYKARLLGIEVKYQKEAYSSGCSALDLESINKVSYNKNRRIYRGLFKSNTDIKINADVNGSLNILRLYVKDKCIPKLIKIAKDKGYVNSPVKQRIA</sequence>
<keyword evidence="4" id="KW-0233">DNA recombination</keyword>
<dbReference type="InterPro" id="IPR001959">
    <property type="entry name" value="Transposase"/>
</dbReference>
<accession>A0A1J1CS39</accession>
<dbReference type="NCBIfam" id="TIGR01766">
    <property type="entry name" value="IS200/IS605 family accessory protein TnpB-like domain"/>
    <property type="match status" value="1"/>
</dbReference>
<evidence type="ECO:0000256" key="4">
    <source>
        <dbReference type="ARBA" id="ARBA00023172"/>
    </source>
</evidence>
<evidence type="ECO:0000259" key="5">
    <source>
        <dbReference type="Pfam" id="PF01385"/>
    </source>
</evidence>
<keyword evidence="3" id="KW-0238">DNA-binding</keyword>
<feature type="domain" description="Cas12f1-like TNB" evidence="6">
    <location>
        <begin position="316"/>
        <end position="385"/>
    </location>
</feature>
<evidence type="ECO:0000256" key="1">
    <source>
        <dbReference type="ARBA" id="ARBA00008761"/>
    </source>
</evidence>
<evidence type="ECO:0000256" key="2">
    <source>
        <dbReference type="ARBA" id="ARBA00022578"/>
    </source>
</evidence>
<reference evidence="7 8" key="1">
    <citation type="submission" date="2015-11" db="EMBL/GenBank/DDBJ databases">
        <authorList>
            <person name="Hill K.K."/>
            <person name="Shirey T.B."/>
            <person name="Raphael B."/>
            <person name="Daligault H.E."/>
            <person name="Davenport K.W."/>
            <person name="Bruce D.C."/>
            <person name="Foley B.T."/>
            <person name="Johnson S.L."/>
        </authorList>
    </citation>
    <scope>NUCLEOTIDE SEQUENCE [LARGE SCALE GENOMIC DNA]</scope>
    <source>
        <strain evidence="7 8">CDC_1632</strain>
    </source>
</reference>
<dbReference type="AlphaFoldDB" id="A0A1J1CS39"/>
<evidence type="ECO:0000256" key="3">
    <source>
        <dbReference type="ARBA" id="ARBA00023125"/>
    </source>
</evidence>
<evidence type="ECO:0000313" key="8">
    <source>
        <dbReference type="Proteomes" id="UP000182204"/>
    </source>
</evidence>
<evidence type="ECO:0000313" key="7">
    <source>
        <dbReference type="EMBL" id="APH17030.1"/>
    </source>
</evidence>
<dbReference type="RefSeq" id="WP_072586986.1">
    <property type="nucleotide sequence ID" value="NZ_CP013241.1"/>
</dbReference>
<keyword evidence="2" id="KW-0815">Transposition</keyword>
<dbReference type="NCBIfam" id="NF040570">
    <property type="entry name" value="guided_TnpB"/>
    <property type="match status" value="1"/>
</dbReference>
<dbReference type="GO" id="GO:0032196">
    <property type="term" value="P:transposition"/>
    <property type="evidence" value="ECO:0007669"/>
    <property type="project" value="UniProtKB-KW"/>
</dbReference>
<dbReference type="EMBL" id="CP013243">
    <property type="protein sequence ID" value="APH17030.1"/>
    <property type="molecule type" value="Genomic_DNA"/>
</dbReference>
<dbReference type="Pfam" id="PF07282">
    <property type="entry name" value="Cas12f1-like_TNB"/>
    <property type="match status" value="1"/>
</dbReference>
<dbReference type="Pfam" id="PF01385">
    <property type="entry name" value="OrfB_IS605"/>
    <property type="match status" value="1"/>
</dbReference>
<feature type="domain" description="Probable transposase IS891/IS1136/IS1341" evidence="5">
    <location>
        <begin position="193"/>
        <end position="299"/>
    </location>
</feature>
<protein>
    <submittedName>
        <fullName evidence="7">Transposase, IS605 OrfB family</fullName>
    </submittedName>
</protein>